<dbReference type="OrthoDB" id="6713042at2759"/>
<evidence type="ECO:0000256" key="1">
    <source>
        <dbReference type="SAM" id="SignalP"/>
    </source>
</evidence>
<dbReference type="AlphaFoldDB" id="A0A9N9TRA8"/>
<gene>
    <name evidence="2" type="ORF">PHYEVI_LOCUS7151</name>
</gene>
<organism evidence="2 3">
    <name type="scientific">Phyllotreta striolata</name>
    <name type="common">Striped flea beetle</name>
    <name type="synonym">Crioceris striolata</name>
    <dbReference type="NCBI Taxonomy" id="444603"/>
    <lineage>
        <taxon>Eukaryota</taxon>
        <taxon>Metazoa</taxon>
        <taxon>Ecdysozoa</taxon>
        <taxon>Arthropoda</taxon>
        <taxon>Hexapoda</taxon>
        <taxon>Insecta</taxon>
        <taxon>Pterygota</taxon>
        <taxon>Neoptera</taxon>
        <taxon>Endopterygota</taxon>
        <taxon>Coleoptera</taxon>
        <taxon>Polyphaga</taxon>
        <taxon>Cucujiformia</taxon>
        <taxon>Chrysomeloidea</taxon>
        <taxon>Chrysomelidae</taxon>
        <taxon>Galerucinae</taxon>
        <taxon>Alticini</taxon>
        <taxon>Phyllotreta</taxon>
    </lineage>
</organism>
<sequence>MSCKQRIFVLFLLNLFIAKIATESTPIDFSQEFHPDPIEYTRCSPYYCSNKRFMCEPVKCSKDQKEATAPELCICCPKCFNKIEKGGACGDDQDTICNDGLKCVDKKCVE</sequence>
<evidence type="ECO:0000313" key="2">
    <source>
        <dbReference type="EMBL" id="CAG9860802.1"/>
    </source>
</evidence>
<protein>
    <submittedName>
        <fullName evidence="2">Uncharacterized protein</fullName>
    </submittedName>
</protein>
<feature type="signal peptide" evidence="1">
    <location>
        <begin position="1"/>
        <end position="22"/>
    </location>
</feature>
<evidence type="ECO:0000313" key="3">
    <source>
        <dbReference type="Proteomes" id="UP001153712"/>
    </source>
</evidence>
<proteinExistence type="predicted"/>
<keyword evidence="3" id="KW-1185">Reference proteome</keyword>
<name>A0A9N9TRA8_PHYSR</name>
<dbReference type="EMBL" id="OU900096">
    <property type="protein sequence ID" value="CAG9860802.1"/>
    <property type="molecule type" value="Genomic_DNA"/>
</dbReference>
<keyword evidence="1" id="KW-0732">Signal</keyword>
<dbReference type="Proteomes" id="UP001153712">
    <property type="component" value="Chromosome 3"/>
</dbReference>
<reference evidence="2" key="1">
    <citation type="submission" date="2022-01" db="EMBL/GenBank/DDBJ databases">
        <authorList>
            <person name="King R."/>
        </authorList>
    </citation>
    <scope>NUCLEOTIDE SEQUENCE</scope>
</reference>
<accession>A0A9N9TRA8</accession>
<feature type="chain" id="PRO_5040367954" evidence="1">
    <location>
        <begin position="23"/>
        <end position="110"/>
    </location>
</feature>